<reference evidence="2" key="1">
    <citation type="submission" date="2011-12" db="EMBL/GenBank/DDBJ databases">
        <authorList>
            <consortium name="The Broad Institute Genome Sequencing Platform"/>
            <person name="Russ C."/>
            <person name="Tyler B."/>
            <person name="Panabieres F."/>
            <person name="Shan W."/>
            <person name="Tripathy S."/>
            <person name="Grunwald N."/>
            <person name="Machado M."/>
            <person name="Young S.K."/>
            <person name="Zeng Q."/>
            <person name="Gargeya S."/>
            <person name="Fitzgerald M."/>
            <person name="Haas B."/>
            <person name="Abouelleil A."/>
            <person name="Alvarado L."/>
            <person name="Arachchi H.M."/>
            <person name="Berlin A."/>
            <person name="Chapman S.B."/>
            <person name="Gearin G."/>
            <person name="Goldberg J."/>
            <person name="Griggs A."/>
            <person name="Gujja S."/>
            <person name="Hansen M."/>
            <person name="Heiman D."/>
            <person name="Howarth C."/>
            <person name="Larimer J."/>
            <person name="Lui A."/>
            <person name="MacDonald P.J.P."/>
            <person name="McCowen C."/>
            <person name="Montmayeur A."/>
            <person name="Murphy C."/>
            <person name="Neiman D."/>
            <person name="Pearson M."/>
            <person name="Priest M."/>
            <person name="Roberts A."/>
            <person name="Saif S."/>
            <person name="Shea T."/>
            <person name="Sisk P."/>
            <person name="Stolte C."/>
            <person name="Sykes S."/>
            <person name="Wortman J."/>
            <person name="Nusbaum C."/>
            <person name="Birren B."/>
        </authorList>
    </citation>
    <scope>NUCLEOTIDE SEQUENCE [LARGE SCALE GENOMIC DNA]</scope>
    <source>
        <strain evidence="2">INRA-310</strain>
    </source>
</reference>
<reference evidence="1 2" key="2">
    <citation type="submission" date="2013-11" db="EMBL/GenBank/DDBJ databases">
        <title>The Genome Sequence of Phytophthora parasitica INRA-310.</title>
        <authorList>
            <consortium name="The Broad Institute Genomics Platform"/>
            <person name="Russ C."/>
            <person name="Tyler B."/>
            <person name="Panabieres F."/>
            <person name="Shan W."/>
            <person name="Tripathy S."/>
            <person name="Grunwald N."/>
            <person name="Machado M."/>
            <person name="Johnson C.S."/>
            <person name="Arredondo F."/>
            <person name="Hong C."/>
            <person name="Coffey M."/>
            <person name="Young S.K."/>
            <person name="Zeng Q."/>
            <person name="Gargeya S."/>
            <person name="Fitzgerald M."/>
            <person name="Abouelleil A."/>
            <person name="Alvarado L."/>
            <person name="Chapman S.B."/>
            <person name="Gainer-Dewar J."/>
            <person name="Goldberg J."/>
            <person name="Griggs A."/>
            <person name="Gujja S."/>
            <person name="Hansen M."/>
            <person name="Howarth C."/>
            <person name="Imamovic A."/>
            <person name="Ireland A."/>
            <person name="Larimer J."/>
            <person name="McCowan C."/>
            <person name="Murphy C."/>
            <person name="Pearson M."/>
            <person name="Poon T.W."/>
            <person name="Priest M."/>
            <person name="Roberts A."/>
            <person name="Saif S."/>
            <person name="Shea T."/>
            <person name="Sykes S."/>
            <person name="Wortman J."/>
            <person name="Nusbaum C."/>
            <person name="Birren B."/>
        </authorList>
    </citation>
    <scope>NUCLEOTIDE SEQUENCE [LARGE SCALE GENOMIC DNA]</scope>
    <source>
        <strain evidence="1 2">INRA-310</strain>
    </source>
</reference>
<dbReference type="OrthoDB" id="91990at2759"/>
<gene>
    <name evidence="1" type="ORF">PPTG_20282</name>
</gene>
<evidence type="ECO:0000313" key="1">
    <source>
        <dbReference type="EMBL" id="ETM97418.1"/>
    </source>
</evidence>
<dbReference type="RefSeq" id="XP_008917284.1">
    <property type="nucleotide sequence ID" value="XM_008919036.1"/>
</dbReference>
<proteinExistence type="predicted"/>
<dbReference type="GeneID" id="20188903"/>
<name>W2PB17_PHYN3</name>
<sequence>MTIWKRLTCQRCGKRSHTSDRHLFVCCGCSEINDAGKCQMEDFYNLIRQWYDPAKHG</sequence>
<feature type="non-terminal residue" evidence="1">
    <location>
        <position position="57"/>
    </location>
</feature>
<evidence type="ECO:0000313" key="2">
    <source>
        <dbReference type="Proteomes" id="UP000018817"/>
    </source>
</evidence>
<accession>W2PB17</accession>
<dbReference type="AlphaFoldDB" id="W2PB17"/>
<protein>
    <submittedName>
        <fullName evidence="1">Uncharacterized protein</fullName>
    </submittedName>
</protein>
<dbReference type="VEuPathDB" id="FungiDB:PPTG_20282"/>
<organism evidence="1 2">
    <name type="scientific">Phytophthora nicotianae (strain INRA-310)</name>
    <name type="common">Phytophthora parasitica</name>
    <dbReference type="NCBI Taxonomy" id="761204"/>
    <lineage>
        <taxon>Eukaryota</taxon>
        <taxon>Sar</taxon>
        <taxon>Stramenopiles</taxon>
        <taxon>Oomycota</taxon>
        <taxon>Peronosporomycetes</taxon>
        <taxon>Peronosporales</taxon>
        <taxon>Peronosporaceae</taxon>
        <taxon>Phytophthora</taxon>
    </lineage>
</organism>
<dbReference type="EMBL" id="KI670010">
    <property type="protein sequence ID" value="ETM97418.1"/>
    <property type="molecule type" value="Genomic_DNA"/>
</dbReference>
<dbReference type="Proteomes" id="UP000018817">
    <property type="component" value="Unassembled WGS sequence"/>
</dbReference>